<protein>
    <recommendedName>
        <fullName evidence="5">ABC transporter permease</fullName>
    </recommendedName>
</protein>
<evidence type="ECO:0000313" key="4">
    <source>
        <dbReference type="Proteomes" id="UP000655570"/>
    </source>
</evidence>
<evidence type="ECO:0008006" key="5">
    <source>
        <dbReference type="Google" id="ProtNLM"/>
    </source>
</evidence>
<comment type="caution">
    <text evidence="3">The sequence shown here is derived from an EMBL/GenBank/DDBJ whole genome shotgun (WGS) entry which is preliminary data.</text>
</comment>
<name>A0ABR8TYM1_9CELL</name>
<sequence length="306" mass="31667">MTVKSRAICALLLLLFSALAATLAIYDSRQRAIHLEGNSLYSADAVLVDATAAQALAVSPDGDLRVFTELTSGGTVRAVAASSSARLSFPVHAGRTFRSGERGVALVGSRVVVSQGATGEFVQLGERSYEVVGRLGLRENSLLANDILVLDPDLFDSGEPQPLVLDGPDAGTRYAGLHGAASVEHFSTATSRRTNIDVVSPLILVLGAALVAMGWVFVGVFLSFATRRRNLVLHLLGVPRSLTRLRLLAEVTAIGIVTAAVVAVVSTFLSKTDVPLDVLGAGLLVQSAVVAGAFLLGAARQGGAGA</sequence>
<evidence type="ECO:0000256" key="1">
    <source>
        <dbReference type="SAM" id="Phobius"/>
    </source>
</evidence>
<proteinExistence type="predicted"/>
<keyword evidence="1" id="KW-0812">Transmembrane</keyword>
<keyword evidence="1" id="KW-1133">Transmembrane helix</keyword>
<feature type="transmembrane region" description="Helical" evidence="1">
    <location>
        <begin position="247"/>
        <end position="269"/>
    </location>
</feature>
<dbReference type="RefSeq" id="WP_191803060.1">
    <property type="nucleotide sequence ID" value="NZ_JACSQF010000008.1"/>
</dbReference>
<reference evidence="3 4" key="1">
    <citation type="submission" date="2020-08" db="EMBL/GenBank/DDBJ databases">
        <title>A Genomic Blueprint of the Chicken Gut Microbiome.</title>
        <authorList>
            <person name="Gilroy R."/>
            <person name="Ravi A."/>
            <person name="Getino M."/>
            <person name="Pursley I."/>
            <person name="Horton D.L."/>
            <person name="Alikhan N.-F."/>
            <person name="Baker D."/>
            <person name="Gharbi K."/>
            <person name="Hall N."/>
            <person name="Watson M."/>
            <person name="Adriaenssens E.M."/>
            <person name="Foster-Nyarko E."/>
            <person name="Jarju S."/>
            <person name="Secka A."/>
            <person name="Antonio M."/>
            <person name="Oren A."/>
            <person name="Chaudhuri R."/>
            <person name="La Ragione R.M."/>
            <person name="Hildebrand F."/>
            <person name="Pallen M.J."/>
        </authorList>
    </citation>
    <scope>NUCLEOTIDE SEQUENCE [LARGE SCALE GENOMIC DNA]</scope>
    <source>
        <strain evidence="3 4">Sa2CUA9</strain>
    </source>
</reference>
<keyword evidence="2" id="KW-0732">Signal</keyword>
<keyword evidence="1" id="KW-0472">Membrane</keyword>
<feature type="transmembrane region" description="Helical" evidence="1">
    <location>
        <begin position="202"/>
        <end position="226"/>
    </location>
</feature>
<evidence type="ECO:0000256" key="2">
    <source>
        <dbReference type="SAM" id="SignalP"/>
    </source>
</evidence>
<feature type="transmembrane region" description="Helical" evidence="1">
    <location>
        <begin position="281"/>
        <end position="299"/>
    </location>
</feature>
<gene>
    <name evidence="3" type="ORF">H9641_09205</name>
</gene>
<keyword evidence="4" id="KW-1185">Reference proteome</keyword>
<evidence type="ECO:0000313" key="3">
    <source>
        <dbReference type="EMBL" id="MBD7980890.1"/>
    </source>
</evidence>
<feature type="signal peptide" evidence="2">
    <location>
        <begin position="1"/>
        <end position="20"/>
    </location>
</feature>
<accession>A0ABR8TYM1</accession>
<organism evidence="3 4">
    <name type="scientific">Oerskovia merdavium</name>
    <dbReference type="NCBI Taxonomy" id="2762227"/>
    <lineage>
        <taxon>Bacteria</taxon>
        <taxon>Bacillati</taxon>
        <taxon>Actinomycetota</taxon>
        <taxon>Actinomycetes</taxon>
        <taxon>Micrococcales</taxon>
        <taxon>Cellulomonadaceae</taxon>
        <taxon>Oerskovia</taxon>
    </lineage>
</organism>
<dbReference type="EMBL" id="JACSQF010000008">
    <property type="protein sequence ID" value="MBD7980890.1"/>
    <property type="molecule type" value="Genomic_DNA"/>
</dbReference>
<feature type="chain" id="PRO_5045795028" description="ABC transporter permease" evidence="2">
    <location>
        <begin position="21"/>
        <end position="306"/>
    </location>
</feature>
<dbReference type="Proteomes" id="UP000655570">
    <property type="component" value="Unassembled WGS sequence"/>
</dbReference>